<dbReference type="GeneTree" id="ENSGT00940000161627"/>
<feature type="transmembrane region" description="Helical" evidence="1">
    <location>
        <begin position="56"/>
        <end position="74"/>
    </location>
</feature>
<dbReference type="PANTHER" id="PTHR46254:SF12">
    <property type="entry name" value="RNA BINDING MOTIF SINGLE STRANDED INTERACTING PROTEIN 2"/>
    <property type="match status" value="1"/>
</dbReference>
<proteinExistence type="predicted"/>
<keyword evidence="3" id="KW-1185">Reference proteome</keyword>
<keyword evidence="1" id="KW-0812">Transmembrane</keyword>
<evidence type="ECO:0000313" key="3">
    <source>
        <dbReference type="Proteomes" id="UP000006718"/>
    </source>
</evidence>
<dbReference type="Ensembl" id="ENSMMUT00000095765.1">
    <property type="protein sequence ID" value="ENSMMUP00000067519.1"/>
    <property type="gene ID" value="ENSMMUG00000053013.1"/>
</dbReference>
<accession>A0A5F7ZQT9</accession>
<keyword evidence="1" id="KW-1133">Transmembrane helix</keyword>
<protein>
    <submittedName>
        <fullName evidence="2">Uncharacterized protein</fullName>
    </submittedName>
</protein>
<dbReference type="InParanoid" id="A0A5F7ZQT9"/>
<name>A0A5F7ZQT9_MACMU</name>
<dbReference type="Bgee" id="ENSMMUG00000053013">
    <property type="expression patterns" value="Expressed in primary visual cortex and 2 other cell types or tissues"/>
</dbReference>
<reference evidence="2" key="3">
    <citation type="submission" date="2025-08" db="UniProtKB">
        <authorList>
            <consortium name="Ensembl"/>
        </authorList>
    </citation>
    <scope>IDENTIFICATION</scope>
    <source>
        <strain evidence="2">17573</strain>
    </source>
</reference>
<evidence type="ECO:0000256" key="1">
    <source>
        <dbReference type="SAM" id="Phobius"/>
    </source>
</evidence>
<dbReference type="Proteomes" id="UP000006718">
    <property type="component" value="Chromosome 11"/>
</dbReference>
<dbReference type="VEuPathDB" id="HostDB:ENSMMUG00000053013"/>
<reference evidence="2" key="4">
    <citation type="submission" date="2025-09" db="UniProtKB">
        <authorList>
            <consortium name="Ensembl"/>
        </authorList>
    </citation>
    <scope>IDENTIFICATION</scope>
    <source>
        <strain evidence="2">17573</strain>
    </source>
</reference>
<reference evidence="2" key="2">
    <citation type="submission" date="2019-01" db="EMBL/GenBank/DDBJ databases">
        <authorList>
            <person name="Graves T."/>
            <person name="Eichler E.E."/>
            <person name="Wilson R.K."/>
        </authorList>
    </citation>
    <scope>NUCLEOTIDE SEQUENCE [LARGE SCALE GENOMIC DNA]</scope>
    <source>
        <strain evidence="2">17573</strain>
    </source>
</reference>
<organism evidence="2 3">
    <name type="scientific">Macaca mulatta</name>
    <name type="common">Rhesus macaque</name>
    <dbReference type="NCBI Taxonomy" id="9544"/>
    <lineage>
        <taxon>Eukaryota</taxon>
        <taxon>Metazoa</taxon>
        <taxon>Chordata</taxon>
        <taxon>Craniata</taxon>
        <taxon>Vertebrata</taxon>
        <taxon>Euteleostomi</taxon>
        <taxon>Mammalia</taxon>
        <taxon>Eutheria</taxon>
        <taxon>Euarchontoglires</taxon>
        <taxon>Primates</taxon>
        <taxon>Haplorrhini</taxon>
        <taxon>Catarrhini</taxon>
        <taxon>Cercopithecidae</taxon>
        <taxon>Cercopithecinae</taxon>
        <taxon>Macaca</taxon>
    </lineage>
</organism>
<dbReference type="PANTHER" id="PTHR46254">
    <property type="entry name" value="PROTEIN GVQW1-RELATED"/>
    <property type="match status" value="1"/>
</dbReference>
<evidence type="ECO:0000313" key="2">
    <source>
        <dbReference type="Ensembl" id="ENSMMUP00000067519.1"/>
    </source>
</evidence>
<feature type="transmembrane region" description="Helical" evidence="1">
    <location>
        <begin position="21"/>
        <end position="50"/>
    </location>
</feature>
<reference evidence="3" key="1">
    <citation type="journal article" date="2007" name="Science">
        <title>Evolutionary and biomedical insights from the rhesus macaque genome.</title>
        <authorList>
            <person name="Gibbs R.A."/>
            <person name="Rogers J."/>
            <person name="Katze M.G."/>
            <person name="Bumgarner R."/>
            <person name="Weinstock G.M."/>
            <person name="Mardis E.R."/>
            <person name="Remington K.A."/>
            <person name="Strausberg R.L."/>
            <person name="Venter J.C."/>
            <person name="Wilson R.K."/>
            <person name="Batzer M.A."/>
            <person name="Bustamante C.D."/>
            <person name="Eichler E.E."/>
            <person name="Hahn M.W."/>
            <person name="Hardison R.C."/>
            <person name="Makova K.D."/>
            <person name="Miller W."/>
            <person name="Milosavljevic A."/>
            <person name="Palermo R.E."/>
            <person name="Siepel A."/>
            <person name="Sikela J.M."/>
            <person name="Attaway T."/>
            <person name="Bell S."/>
            <person name="Bernard K.E."/>
            <person name="Buhay C.J."/>
            <person name="Chandrabose M.N."/>
            <person name="Dao M."/>
            <person name="Davis C."/>
            <person name="Delehaunty K.D."/>
            <person name="Ding Y."/>
            <person name="Dinh H.H."/>
            <person name="Dugan-Rocha S."/>
            <person name="Fulton L.A."/>
            <person name="Gabisi R.A."/>
            <person name="Garner T.T."/>
            <person name="Godfrey J."/>
            <person name="Hawes A.C."/>
            <person name="Hernandez J."/>
            <person name="Hines S."/>
            <person name="Holder M."/>
            <person name="Hume J."/>
            <person name="Jhangiani S.N."/>
            <person name="Joshi V."/>
            <person name="Khan Z.M."/>
            <person name="Kirkness E.F."/>
            <person name="Cree A."/>
            <person name="Fowler R.G."/>
            <person name="Lee S."/>
            <person name="Lewis L.R."/>
            <person name="Li Z."/>
            <person name="Liu Y.-S."/>
            <person name="Moore S.M."/>
            <person name="Muzny D."/>
            <person name="Nazareth L.V."/>
            <person name="Ngo D.N."/>
            <person name="Okwuonu G.O."/>
            <person name="Pai G."/>
            <person name="Parker D."/>
            <person name="Paul H.A."/>
            <person name="Pfannkoch C."/>
            <person name="Pohl C.S."/>
            <person name="Rogers Y.-H.C."/>
            <person name="Ruiz S.J."/>
            <person name="Sabo A."/>
            <person name="Santibanez J."/>
            <person name="Schneider B.W."/>
            <person name="Smith S.M."/>
            <person name="Sodergren E."/>
            <person name="Svatek A.F."/>
            <person name="Utterback T.R."/>
            <person name="Vattathil S."/>
            <person name="Warren W."/>
            <person name="White C.S."/>
            <person name="Chinwalla A.T."/>
            <person name="Feng Y."/>
            <person name="Halpern A.L."/>
            <person name="Hillier L.W."/>
            <person name="Huang X."/>
            <person name="Minx P."/>
            <person name="Nelson J.O."/>
            <person name="Pepin K.H."/>
            <person name="Qin X."/>
            <person name="Sutton G.G."/>
            <person name="Venter E."/>
            <person name="Walenz B.P."/>
            <person name="Wallis J.W."/>
            <person name="Worley K.C."/>
            <person name="Yang S.-P."/>
            <person name="Jones S.M."/>
            <person name="Marra M.A."/>
            <person name="Rocchi M."/>
            <person name="Schein J.E."/>
            <person name="Baertsch R."/>
            <person name="Clarke L."/>
            <person name="Csuros M."/>
            <person name="Glasscock J."/>
            <person name="Harris R.A."/>
            <person name="Havlak P."/>
            <person name="Jackson A.R."/>
            <person name="Jiang H."/>
            <person name="Liu Y."/>
            <person name="Messina D.N."/>
            <person name="Shen Y."/>
            <person name="Song H.X.-Z."/>
            <person name="Wylie T."/>
            <person name="Zhang L."/>
            <person name="Birney E."/>
            <person name="Han K."/>
            <person name="Konkel M.K."/>
            <person name="Lee J."/>
            <person name="Smit A.F.A."/>
            <person name="Ullmer B."/>
            <person name="Wang H."/>
            <person name="Xing J."/>
            <person name="Burhans R."/>
            <person name="Cheng Z."/>
            <person name="Karro J.E."/>
            <person name="Ma J."/>
            <person name="Raney B."/>
            <person name="She X."/>
            <person name="Cox M.J."/>
            <person name="Demuth J.P."/>
            <person name="Dumas L.J."/>
            <person name="Han S.-G."/>
            <person name="Hopkins J."/>
            <person name="Karimpour-Fard A."/>
            <person name="Kim Y.H."/>
            <person name="Pollack J.R."/>
            <person name="Vinar T."/>
            <person name="Addo-Quaye C."/>
            <person name="Degenhardt J."/>
            <person name="Denby A."/>
            <person name="Hubisz M.J."/>
            <person name="Indap A."/>
            <person name="Kosiol C."/>
            <person name="Lahn B.T."/>
            <person name="Lawson H.A."/>
            <person name="Marklein A."/>
            <person name="Nielsen R."/>
            <person name="Vallender E.J."/>
            <person name="Clark A.G."/>
            <person name="Ferguson B."/>
            <person name="Hernandez R.D."/>
            <person name="Hirani K."/>
            <person name="Kehrer-Sawatzki H."/>
            <person name="Kolb J."/>
            <person name="Patil S."/>
            <person name="Pu L.-L."/>
            <person name="Ren Y."/>
            <person name="Smith D.G."/>
            <person name="Wheeler D.A."/>
            <person name="Schenck I."/>
            <person name="Ball E.V."/>
            <person name="Chen R."/>
            <person name="Cooper D.N."/>
            <person name="Giardine B."/>
            <person name="Hsu F."/>
            <person name="Kent W.J."/>
            <person name="Lesk A."/>
            <person name="Nelson D.L."/>
            <person name="O'brien W.E."/>
            <person name="Pruefer K."/>
            <person name="Stenson P.D."/>
            <person name="Wallace J.C."/>
            <person name="Ke H."/>
            <person name="Liu X.-M."/>
            <person name="Wang P."/>
            <person name="Xiang A.P."/>
            <person name="Yang F."/>
            <person name="Barber G.P."/>
            <person name="Haussler D."/>
            <person name="Karolchik D."/>
            <person name="Kern A.D."/>
            <person name="Kuhn R.M."/>
            <person name="Smith K.E."/>
            <person name="Zwieg A.S."/>
        </authorList>
    </citation>
    <scope>NUCLEOTIDE SEQUENCE [LARGE SCALE GENOMIC DNA]</scope>
    <source>
        <strain evidence="3">17573</strain>
    </source>
</reference>
<keyword evidence="1" id="KW-0472">Membrane</keyword>
<sequence length="141" mass="16363">SAPLSLPKCWDYRREPPRLAISLYVINFHYYISSNCVVIPLFVIINIWFISSLWKWNYTHCFYFFCCLFWFGFFEMGSCSIAQAGVQWYGHGSLQPQSPGLKRSSYLSLPSSWVHRCTSQHPANFSIFCRDGVSSCCPSWS</sequence>
<dbReference type="AlphaFoldDB" id="A0A5F7ZQT9"/>